<accession>A0A842HGD4</accession>
<dbReference type="RefSeq" id="WP_185676301.1">
    <property type="nucleotide sequence ID" value="NZ_JACHVB010000035.1"/>
</dbReference>
<dbReference type="PANTHER" id="PTHR32347:SF27">
    <property type="entry name" value="RND EFFLUX PUMP MEMBRANE FUSION PROTEIN BARREL-SANDWICH DOMAIN-CONTAINING PROTEIN"/>
    <property type="match status" value="1"/>
</dbReference>
<feature type="signal peptide" evidence="4">
    <location>
        <begin position="1"/>
        <end position="30"/>
    </location>
</feature>
<reference evidence="5 6" key="1">
    <citation type="submission" date="2020-07" db="EMBL/GenBank/DDBJ databases">
        <authorList>
            <person name="Feng X."/>
        </authorList>
    </citation>
    <scope>NUCLEOTIDE SEQUENCE [LARGE SCALE GENOMIC DNA]</scope>
    <source>
        <strain evidence="5 6">JCM31066</strain>
    </source>
</reference>
<keyword evidence="6" id="KW-1185">Reference proteome</keyword>
<sequence>MMRISPRRKPLGLRPLVLLLVLGAAAVAQGQSESRQVAALGKIIPGEGVVNVAAPAGETGQAIVAEVSVTPGQTVKKGDPLAVLTTKPLLEAAVFAAQKSAAAAQADAAAAQAGIEVAQKQVAVFDHQLQSLDARVSAAQKEASAAQMGVDQAQKAIARAEAEYQAAVARLQGEIDEHTRLIKEWDPGTKDRVQIQSQQRILALEIKKLGSTKAAQDNELKSAYNTAQAQADAAAAQVDVVASERQSILDQKAIAEVQLAQVQAQADAAAAQAAAAQEQVRQAQARLATGTVFSPLNGVVVSVNAWPGTAVELGGVASVADTTEMFVEAEVYVDDVSKVKAGQAATVSGQPLGKELTGKVDRVGVQVAANAVFSRDPTAFADQRVVKVRIKLDDPAAVRSLIGAQVTVKIKP</sequence>
<evidence type="ECO:0000313" key="5">
    <source>
        <dbReference type="EMBL" id="MBC2595349.1"/>
    </source>
</evidence>
<dbReference type="GO" id="GO:0030313">
    <property type="term" value="C:cell envelope"/>
    <property type="evidence" value="ECO:0007669"/>
    <property type="project" value="UniProtKB-SubCell"/>
</dbReference>
<name>A0A842HGD4_9BACT</name>
<evidence type="ECO:0000256" key="2">
    <source>
        <dbReference type="ARBA" id="ARBA00023054"/>
    </source>
</evidence>
<evidence type="ECO:0000313" key="6">
    <source>
        <dbReference type="Proteomes" id="UP000546464"/>
    </source>
</evidence>
<gene>
    <name evidence="5" type="ORF">H5P28_13860</name>
</gene>
<keyword evidence="2 3" id="KW-0175">Coiled coil</keyword>
<dbReference type="AlphaFoldDB" id="A0A842HGD4"/>
<evidence type="ECO:0000256" key="3">
    <source>
        <dbReference type="SAM" id="Coils"/>
    </source>
</evidence>
<dbReference type="Gene3D" id="1.10.287.470">
    <property type="entry name" value="Helix hairpin bin"/>
    <property type="match status" value="1"/>
</dbReference>
<evidence type="ECO:0000256" key="4">
    <source>
        <dbReference type="SAM" id="SignalP"/>
    </source>
</evidence>
<protein>
    <submittedName>
        <fullName evidence="5">HlyD family efflux transporter periplasmic adaptor subunit</fullName>
    </submittedName>
</protein>
<keyword evidence="4" id="KW-0732">Signal</keyword>
<dbReference type="PANTHER" id="PTHR32347">
    <property type="entry name" value="EFFLUX SYSTEM COMPONENT YKNX-RELATED"/>
    <property type="match status" value="1"/>
</dbReference>
<dbReference type="EMBL" id="JACHVB010000035">
    <property type="protein sequence ID" value="MBC2595349.1"/>
    <property type="molecule type" value="Genomic_DNA"/>
</dbReference>
<feature type="coiled-coil region" evidence="3">
    <location>
        <begin position="143"/>
        <end position="181"/>
    </location>
</feature>
<dbReference type="SUPFAM" id="SSF111369">
    <property type="entry name" value="HlyD-like secretion proteins"/>
    <property type="match status" value="1"/>
</dbReference>
<feature type="chain" id="PRO_5032459314" evidence="4">
    <location>
        <begin position="31"/>
        <end position="412"/>
    </location>
</feature>
<proteinExistence type="predicted"/>
<comment type="subcellular location">
    <subcellularLocation>
        <location evidence="1">Cell envelope</location>
    </subcellularLocation>
</comment>
<feature type="coiled-coil region" evidence="3">
    <location>
        <begin position="252"/>
        <end position="286"/>
    </location>
</feature>
<dbReference type="InterPro" id="IPR050465">
    <property type="entry name" value="UPF0194_transport"/>
</dbReference>
<dbReference type="Proteomes" id="UP000546464">
    <property type="component" value="Unassembled WGS sequence"/>
</dbReference>
<dbReference type="NCBIfam" id="TIGR02971">
    <property type="entry name" value="heterocyst_DevB"/>
    <property type="match status" value="1"/>
</dbReference>
<organism evidence="5 6">
    <name type="scientific">Ruficoccus amylovorans</name>
    <dbReference type="NCBI Taxonomy" id="1804625"/>
    <lineage>
        <taxon>Bacteria</taxon>
        <taxon>Pseudomonadati</taxon>
        <taxon>Verrucomicrobiota</taxon>
        <taxon>Opitutia</taxon>
        <taxon>Puniceicoccales</taxon>
        <taxon>Cerasicoccaceae</taxon>
        <taxon>Ruficoccus</taxon>
    </lineage>
</organism>
<comment type="caution">
    <text evidence="5">The sequence shown here is derived from an EMBL/GenBank/DDBJ whole genome shotgun (WGS) entry which is preliminary data.</text>
</comment>
<dbReference type="Gene3D" id="2.40.50.100">
    <property type="match status" value="1"/>
</dbReference>
<evidence type="ECO:0000256" key="1">
    <source>
        <dbReference type="ARBA" id="ARBA00004196"/>
    </source>
</evidence>
<dbReference type="InterPro" id="IPR014315">
    <property type="entry name" value="ABC_heterocyst_DevB"/>
</dbReference>
<dbReference type="Gene3D" id="2.40.30.170">
    <property type="match status" value="1"/>
</dbReference>